<accession>A7SUN3</accession>
<dbReference type="AlphaFoldDB" id="A7SUN3"/>
<sequence length="59" mass="6506">RAIYLDIAADFSTDLFLMVLRRFAALDGYPAKLFSNNGSQLVDANIELQEITKNGIGKS</sequence>
<dbReference type="PhylomeDB" id="A7SUN3"/>
<organism evidence="1 2">
    <name type="scientific">Nematostella vectensis</name>
    <name type="common">Starlet sea anemone</name>
    <dbReference type="NCBI Taxonomy" id="45351"/>
    <lineage>
        <taxon>Eukaryota</taxon>
        <taxon>Metazoa</taxon>
        <taxon>Cnidaria</taxon>
        <taxon>Anthozoa</taxon>
        <taxon>Hexacorallia</taxon>
        <taxon>Actiniaria</taxon>
        <taxon>Edwardsiidae</taxon>
        <taxon>Nematostella</taxon>
    </lineage>
</organism>
<feature type="non-terminal residue" evidence="1">
    <location>
        <position position="1"/>
    </location>
</feature>
<name>A7SUN3_NEMVE</name>
<reference evidence="1 2" key="1">
    <citation type="journal article" date="2007" name="Science">
        <title>Sea anemone genome reveals ancestral eumetazoan gene repertoire and genomic organization.</title>
        <authorList>
            <person name="Putnam N.H."/>
            <person name="Srivastava M."/>
            <person name="Hellsten U."/>
            <person name="Dirks B."/>
            <person name="Chapman J."/>
            <person name="Salamov A."/>
            <person name="Terry A."/>
            <person name="Shapiro H."/>
            <person name="Lindquist E."/>
            <person name="Kapitonov V.V."/>
            <person name="Jurka J."/>
            <person name="Genikhovich G."/>
            <person name="Grigoriev I.V."/>
            <person name="Lucas S.M."/>
            <person name="Steele R.E."/>
            <person name="Finnerty J.R."/>
            <person name="Technau U."/>
            <person name="Martindale M.Q."/>
            <person name="Rokhsar D.S."/>
        </authorList>
    </citation>
    <scope>NUCLEOTIDE SEQUENCE [LARGE SCALE GENOMIC DNA]</scope>
    <source>
        <strain evidence="2">CH2 X CH6</strain>
    </source>
</reference>
<keyword evidence="2" id="KW-1185">Reference proteome</keyword>
<dbReference type="InParanoid" id="A7SUN3"/>
<evidence type="ECO:0000313" key="2">
    <source>
        <dbReference type="Proteomes" id="UP000001593"/>
    </source>
</evidence>
<proteinExistence type="predicted"/>
<evidence type="ECO:0008006" key="3">
    <source>
        <dbReference type="Google" id="ProtNLM"/>
    </source>
</evidence>
<dbReference type="HOGENOM" id="CLU_2967805_0_0_1"/>
<protein>
    <recommendedName>
        <fullName evidence="3">Integrase catalytic domain-containing protein</fullName>
    </recommendedName>
</protein>
<dbReference type="EMBL" id="DS469817">
    <property type="protein sequence ID" value="EDO32580.1"/>
    <property type="molecule type" value="Genomic_DNA"/>
</dbReference>
<gene>
    <name evidence="1" type="ORF">NEMVEDRAFT_v1g132749</name>
</gene>
<dbReference type="Proteomes" id="UP000001593">
    <property type="component" value="Unassembled WGS sequence"/>
</dbReference>
<evidence type="ECO:0000313" key="1">
    <source>
        <dbReference type="EMBL" id="EDO32580.1"/>
    </source>
</evidence>